<protein>
    <submittedName>
        <fullName evidence="1">Uncharacterized protein</fullName>
    </submittedName>
</protein>
<dbReference type="Proteomes" id="UP000237246">
    <property type="component" value="Unassembled WGS sequence"/>
</dbReference>
<proteinExistence type="predicted"/>
<evidence type="ECO:0000313" key="2">
    <source>
        <dbReference type="Proteomes" id="UP000237246"/>
    </source>
</evidence>
<name>A0A2P4SPM6_BAMTH</name>
<evidence type="ECO:0000313" key="1">
    <source>
        <dbReference type="EMBL" id="POI26044.1"/>
    </source>
</evidence>
<gene>
    <name evidence="1" type="ORF">CIB84_010206</name>
</gene>
<accession>A0A2P4SPM6</accession>
<dbReference type="AlphaFoldDB" id="A0A2P4SPM6"/>
<sequence>MFGVSGGGSYRYEGGEAKVVRDALTLLSLAAHKAPYCSGLCLSGLGIMTSASSLCTDWKEMPWFKAVEEFSDAKKSSESKRDDDVYFLETRADCHLDIRNEIVPIFQHLQRVCWILYGLHRLRTLSSFAMTCLNKKSCPEVNAVKQNRSNKVLISSPSFSDQHCGRQIIATFQIPRQTVVVSCS</sequence>
<organism evidence="1 2">
    <name type="scientific">Bambusicola thoracicus</name>
    <name type="common">Chinese bamboo-partridge</name>
    <name type="synonym">Perdix thoracica</name>
    <dbReference type="NCBI Taxonomy" id="9083"/>
    <lineage>
        <taxon>Eukaryota</taxon>
        <taxon>Metazoa</taxon>
        <taxon>Chordata</taxon>
        <taxon>Craniata</taxon>
        <taxon>Vertebrata</taxon>
        <taxon>Euteleostomi</taxon>
        <taxon>Archelosauria</taxon>
        <taxon>Archosauria</taxon>
        <taxon>Dinosauria</taxon>
        <taxon>Saurischia</taxon>
        <taxon>Theropoda</taxon>
        <taxon>Coelurosauria</taxon>
        <taxon>Aves</taxon>
        <taxon>Neognathae</taxon>
        <taxon>Galloanserae</taxon>
        <taxon>Galliformes</taxon>
        <taxon>Phasianidae</taxon>
        <taxon>Perdicinae</taxon>
        <taxon>Bambusicola</taxon>
    </lineage>
</organism>
<keyword evidence="2" id="KW-1185">Reference proteome</keyword>
<feature type="non-terminal residue" evidence="1">
    <location>
        <position position="184"/>
    </location>
</feature>
<reference evidence="1 2" key="1">
    <citation type="submission" date="2018-01" db="EMBL/GenBank/DDBJ databases">
        <title>Comparison of the Chinese Bamboo Partridge and Red Junglefowl genome sequences highlights the importance of demography in genome evolution.</title>
        <authorList>
            <person name="Tiley G.P."/>
            <person name="Kimball R.T."/>
            <person name="Braun E.L."/>
            <person name="Burleigh J.G."/>
        </authorList>
    </citation>
    <scope>NUCLEOTIDE SEQUENCE [LARGE SCALE GENOMIC DNA]</scope>
    <source>
        <strain evidence="1">RTK389</strain>
        <tissue evidence="1">Blood</tissue>
    </source>
</reference>
<dbReference type="EMBL" id="PPHD01030789">
    <property type="protein sequence ID" value="POI26044.1"/>
    <property type="molecule type" value="Genomic_DNA"/>
</dbReference>
<comment type="caution">
    <text evidence="1">The sequence shown here is derived from an EMBL/GenBank/DDBJ whole genome shotgun (WGS) entry which is preliminary data.</text>
</comment>